<gene>
    <name evidence="3" type="ORF">B9Z65_6046</name>
</gene>
<dbReference type="GO" id="GO:0004497">
    <property type="term" value="F:monooxygenase activity"/>
    <property type="evidence" value="ECO:0007669"/>
    <property type="project" value="InterPro"/>
</dbReference>
<dbReference type="STRING" id="40998.A0A2P7YR97"/>
<evidence type="ECO:0000256" key="2">
    <source>
        <dbReference type="SAM" id="Phobius"/>
    </source>
</evidence>
<keyword evidence="2" id="KW-0812">Transmembrane</keyword>
<dbReference type="AlphaFoldDB" id="A0A2P7YR97"/>
<dbReference type="Gene3D" id="1.10.630.10">
    <property type="entry name" value="Cytochrome P450"/>
    <property type="match status" value="1"/>
</dbReference>
<dbReference type="EMBL" id="NHZQ01000399">
    <property type="protein sequence ID" value="PSK38493.1"/>
    <property type="molecule type" value="Genomic_DNA"/>
</dbReference>
<dbReference type="InterPro" id="IPR036396">
    <property type="entry name" value="Cyt_P450_sf"/>
</dbReference>
<comment type="caution">
    <text evidence="3">The sequence shown here is derived from an EMBL/GenBank/DDBJ whole genome shotgun (WGS) entry which is preliminary data.</text>
</comment>
<protein>
    <recommendedName>
        <fullName evidence="5">Cytochrome P450</fullName>
    </recommendedName>
</protein>
<dbReference type="OrthoDB" id="1470350at2759"/>
<reference evidence="3 4" key="1">
    <citation type="submission" date="2017-05" db="EMBL/GenBank/DDBJ databases">
        <title>Draft genome sequence of Elsinoe australis.</title>
        <authorList>
            <person name="Cheng Q."/>
        </authorList>
    </citation>
    <scope>NUCLEOTIDE SEQUENCE [LARGE SCALE GENOMIC DNA]</scope>
    <source>
        <strain evidence="3 4">NL1</strain>
    </source>
</reference>
<keyword evidence="2" id="KW-0472">Membrane</keyword>
<keyword evidence="2" id="KW-1133">Transmembrane helix</keyword>
<evidence type="ECO:0008006" key="5">
    <source>
        <dbReference type="Google" id="ProtNLM"/>
    </source>
</evidence>
<dbReference type="GO" id="GO:0005506">
    <property type="term" value="F:iron ion binding"/>
    <property type="evidence" value="ECO:0007669"/>
    <property type="project" value="InterPro"/>
</dbReference>
<dbReference type="Proteomes" id="UP000243723">
    <property type="component" value="Unassembled WGS sequence"/>
</dbReference>
<sequence length="358" mass="40622">MPKLALEFNSAWRPHLVVLVSSLLLLYIIYQRLLPKPILGIPYRPDAVKKIFGDLPALLEATSKSDKTYMQWIQEQMRELESPIMQVFIRPFSKPVIILGDFRESQDILMRSKDWDRSDMLGEVMSGLLPGHHLGQPTNATWKHHRNLLHNLISPGFLNSVAAPGVHKAVSVLISLWMLKSKIANGRPFSAQDDIYTTALDGVHAFAFGKEFEYNATRPKLELLQAMDQESLDPIDRVGSTRSIDEPIQSSEAEVPEAIRATLDLTAAVEEVQGSPVIWLKWVLVKLRSQLRKALEIKDAYIHNEISQALQHMESEKEISDSGDKELDPRVRSAIDHMVQREEDLALRIESPNSSRQR</sequence>
<dbReference type="GO" id="GO:0016705">
    <property type="term" value="F:oxidoreductase activity, acting on paired donors, with incorporation or reduction of molecular oxygen"/>
    <property type="evidence" value="ECO:0007669"/>
    <property type="project" value="InterPro"/>
</dbReference>
<evidence type="ECO:0000256" key="1">
    <source>
        <dbReference type="SAM" id="MobiDB-lite"/>
    </source>
</evidence>
<evidence type="ECO:0000313" key="4">
    <source>
        <dbReference type="Proteomes" id="UP000243723"/>
    </source>
</evidence>
<dbReference type="GO" id="GO:0020037">
    <property type="term" value="F:heme binding"/>
    <property type="evidence" value="ECO:0007669"/>
    <property type="project" value="InterPro"/>
</dbReference>
<keyword evidence="4" id="KW-1185">Reference proteome</keyword>
<accession>A0A2P7YR97</accession>
<organism evidence="3 4">
    <name type="scientific">Elsinoe australis</name>
    <dbReference type="NCBI Taxonomy" id="40998"/>
    <lineage>
        <taxon>Eukaryota</taxon>
        <taxon>Fungi</taxon>
        <taxon>Dikarya</taxon>
        <taxon>Ascomycota</taxon>
        <taxon>Pezizomycotina</taxon>
        <taxon>Dothideomycetes</taxon>
        <taxon>Dothideomycetidae</taxon>
        <taxon>Myriangiales</taxon>
        <taxon>Elsinoaceae</taxon>
        <taxon>Elsinoe</taxon>
    </lineage>
</organism>
<feature type="transmembrane region" description="Helical" evidence="2">
    <location>
        <begin position="12"/>
        <end position="30"/>
    </location>
</feature>
<name>A0A2P7YR97_9PEZI</name>
<dbReference type="SUPFAM" id="SSF48264">
    <property type="entry name" value="Cytochrome P450"/>
    <property type="match status" value="1"/>
</dbReference>
<evidence type="ECO:0000313" key="3">
    <source>
        <dbReference type="EMBL" id="PSK38493.1"/>
    </source>
</evidence>
<proteinExistence type="predicted"/>
<feature type="region of interest" description="Disordered" evidence="1">
    <location>
        <begin position="313"/>
        <end position="335"/>
    </location>
</feature>